<protein>
    <submittedName>
        <fullName evidence="8">Dual oxidase maturation factor 1</fullName>
    </submittedName>
</protein>
<comment type="subcellular location">
    <subcellularLocation>
        <location evidence="1">Membrane</location>
        <topology evidence="1">Multi-pass membrane protein</topology>
    </subcellularLocation>
</comment>
<dbReference type="PANTHER" id="PTHR31158:SF1">
    <property type="entry name" value="DOXA1 FACTOR-RELATED"/>
    <property type="match status" value="1"/>
</dbReference>
<evidence type="ECO:0000256" key="3">
    <source>
        <dbReference type="ARBA" id="ARBA00022692"/>
    </source>
</evidence>
<feature type="transmembrane region" description="Helical" evidence="7">
    <location>
        <begin position="271"/>
        <end position="293"/>
    </location>
</feature>
<comment type="similarity">
    <text evidence="2">Belongs to the DUOXA family.</text>
</comment>
<keyword evidence="3 7" id="KW-0812">Transmembrane</keyword>
<name>A0ABD2B612_VESMC</name>
<evidence type="ECO:0000256" key="1">
    <source>
        <dbReference type="ARBA" id="ARBA00004141"/>
    </source>
</evidence>
<dbReference type="AlphaFoldDB" id="A0ABD2B612"/>
<dbReference type="InterPro" id="IPR018469">
    <property type="entry name" value="Dual_oxidase_maturation_fac"/>
</dbReference>
<evidence type="ECO:0000256" key="4">
    <source>
        <dbReference type="ARBA" id="ARBA00022989"/>
    </source>
</evidence>
<keyword evidence="6" id="KW-0325">Glycoprotein</keyword>
<evidence type="ECO:0000256" key="6">
    <source>
        <dbReference type="ARBA" id="ARBA00023180"/>
    </source>
</evidence>
<reference evidence="8 9" key="1">
    <citation type="journal article" date="2024" name="Ann. Entomol. Soc. Am.">
        <title>Genomic analyses of the southern and eastern yellowjacket wasps (Hymenoptera: Vespidae) reveal evolutionary signatures of social life.</title>
        <authorList>
            <person name="Catto M.A."/>
            <person name="Caine P.B."/>
            <person name="Orr S.E."/>
            <person name="Hunt B.G."/>
            <person name="Goodisman M.A.D."/>
        </authorList>
    </citation>
    <scope>NUCLEOTIDE SEQUENCE [LARGE SCALE GENOMIC DNA]</scope>
    <source>
        <strain evidence="8">232</strain>
        <tissue evidence="8">Head and thorax</tissue>
    </source>
</reference>
<gene>
    <name evidence="8" type="ORF">V1477_017436</name>
</gene>
<dbReference type="EMBL" id="JAYRBN010000100">
    <property type="protein sequence ID" value="KAL2728160.1"/>
    <property type="molecule type" value="Genomic_DNA"/>
</dbReference>
<keyword evidence="4 7" id="KW-1133">Transmembrane helix</keyword>
<dbReference type="GO" id="GO:0016020">
    <property type="term" value="C:membrane"/>
    <property type="evidence" value="ECO:0007669"/>
    <property type="project" value="UniProtKB-SubCell"/>
</dbReference>
<evidence type="ECO:0000313" key="9">
    <source>
        <dbReference type="Proteomes" id="UP001607303"/>
    </source>
</evidence>
<organism evidence="8 9">
    <name type="scientific">Vespula maculifrons</name>
    <name type="common">Eastern yellow jacket</name>
    <name type="synonym">Wasp</name>
    <dbReference type="NCBI Taxonomy" id="7453"/>
    <lineage>
        <taxon>Eukaryota</taxon>
        <taxon>Metazoa</taxon>
        <taxon>Ecdysozoa</taxon>
        <taxon>Arthropoda</taxon>
        <taxon>Hexapoda</taxon>
        <taxon>Insecta</taxon>
        <taxon>Pterygota</taxon>
        <taxon>Neoptera</taxon>
        <taxon>Endopterygota</taxon>
        <taxon>Hymenoptera</taxon>
        <taxon>Apocrita</taxon>
        <taxon>Aculeata</taxon>
        <taxon>Vespoidea</taxon>
        <taxon>Vespidae</taxon>
        <taxon>Vespinae</taxon>
        <taxon>Vespula</taxon>
    </lineage>
</organism>
<evidence type="ECO:0000313" key="8">
    <source>
        <dbReference type="EMBL" id="KAL2728160.1"/>
    </source>
</evidence>
<dbReference type="PANTHER" id="PTHR31158">
    <property type="entry name" value="DUAL OXIDASE 2"/>
    <property type="match status" value="1"/>
</dbReference>
<keyword evidence="9" id="KW-1185">Reference proteome</keyword>
<sequence length="396" mass="44955">MYSGNTLRMGLFDFGRLEGFPSRYSPQETPVLFDVVEVLFITIFLLILIAFICIFPGYSKKRSIYVTIKTCISLTIGCFLIAFKTNFSVENFGQEWEIGTVETIVPYKAGNNAEINSVIGIKIGLRSVNITLKGEGRNGALPNEIINYNERFPWTWDQGRFGYGPSSGLLQRSLRSAQRRGLPIPILWVAEYFAIDGEGIRFGRFYRTAGTAFSCWIVSNIMLQFVSRYTAYSIGIVGGLQILTCILWVIIRNETALIIPFENGTLTLHFGLHFWMSLTCGIFCIILALIIIYMDLRYPDNLSEFLGIDPLDQYDECVLSPDEIRTIAQNKKIADDTLEMVSISDTNSSIRNSGMLLMKRRSSIKQVQKYHFRKPVPVKLEEYEDVAIYENQSIAT</sequence>
<keyword evidence="5 7" id="KW-0472">Membrane</keyword>
<dbReference type="Pfam" id="PF10204">
    <property type="entry name" value="DuoxA"/>
    <property type="match status" value="1"/>
</dbReference>
<proteinExistence type="inferred from homology"/>
<feature type="transmembrane region" description="Helical" evidence="7">
    <location>
        <begin position="64"/>
        <end position="83"/>
    </location>
</feature>
<comment type="caution">
    <text evidence="8">The sequence shown here is derived from an EMBL/GenBank/DDBJ whole genome shotgun (WGS) entry which is preliminary data.</text>
</comment>
<evidence type="ECO:0000256" key="5">
    <source>
        <dbReference type="ARBA" id="ARBA00023136"/>
    </source>
</evidence>
<feature type="transmembrane region" description="Helical" evidence="7">
    <location>
        <begin position="229"/>
        <end position="251"/>
    </location>
</feature>
<evidence type="ECO:0000256" key="7">
    <source>
        <dbReference type="SAM" id="Phobius"/>
    </source>
</evidence>
<dbReference type="Proteomes" id="UP001607303">
    <property type="component" value="Unassembled WGS sequence"/>
</dbReference>
<accession>A0ABD2B612</accession>
<feature type="transmembrane region" description="Helical" evidence="7">
    <location>
        <begin position="31"/>
        <end position="58"/>
    </location>
</feature>
<evidence type="ECO:0000256" key="2">
    <source>
        <dbReference type="ARBA" id="ARBA00009816"/>
    </source>
</evidence>